<dbReference type="InterPro" id="IPR036576">
    <property type="entry name" value="WRKY_dom_sf"/>
</dbReference>
<dbReference type="SUPFAM" id="SSF118290">
    <property type="entry name" value="WRKY DNA-binding domain"/>
    <property type="match status" value="1"/>
</dbReference>
<organism evidence="8 9">
    <name type="scientific">Adiantum capillus-veneris</name>
    <name type="common">Maidenhair fern</name>
    <dbReference type="NCBI Taxonomy" id="13818"/>
    <lineage>
        <taxon>Eukaryota</taxon>
        <taxon>Viridiplantae</taxon>
        <taxon>Streptophyta</taxon>
        <taxon>Embryophyta</taxon>
        <taxon>Tracheophyta</taxon>
        <taxon>Polypodiopsida</taxon>
        <taxon>Polypodiidae</taxon>
        <taxon>Polypodiales</taxon>
        <taxon>Pteridineae</taxon>
        <taxon>Pteridaceae</taxon>
        <taxon>Vittarioideae</taxon>
        <taxon>Adiantum</taxon>
    </lineage>
</organism>
<accession>A0A9D4UKD0</accession>
<evidence type="ECO:0000256" key="1">
    <source>
        <dbReference type="ARBA" id="ARBA00004123"/>
    </source>
</evidence>
<comment type="subcellular location">
    <subcellularLocation>
        <location evidence="1">Nucleus</location>
    </subcellularLocation>
</comment>
<dbReference type="Proteomes" id="UP000886520">
    <property type="component" value="Chromosome 15"/>
</dbReference>
<feature type="region of interest" description="Disordered" evidence="6">
    <location>
        <begin position="276"/>
        <end position="309"/>
    </location>
</feature>
<sequence>MAVQVLDFKGLPTMQQRSSSHDGCEAMSASLQSMHQLMNLLSQNQMRQAQGVYSHVPDAAASDLKKVITLVGGLGHARFRRAPGGPSSTPSPSALFYTPQCGGCPATPHSPPHIPTPSSSSYRDVQHSQVRCSPCHDASQPACVADVRLPETHSTHHNFTCRPCNNEGPANGDAHFASAHIVSHIVYEDLHTKHSSHLGKAGEKEQNADGSVYDASTPHTLHVHGHARCREAKTKKMDNEVSATKLFSARPCAEPDQALFDTSRTNGSFVSSLSIEERGGGTVSSGKPLFSSARPPLPPKKRKASEKVEETSRKCHKPWQCHCADKRRKSHSRTVLRIPVVDDETSSDIPVPDDGYSWSTYGQKSVEGSLYPRVYYRCSSVRGCPARKHVERASEDANILIVTYGRRHMHPQIHKVSL</sequence>
<dbReference type="PANTHER" id="PTHR31282">
    <property type="entry name" value="WRKY TRANSCRIPTION FACTOR 21-RELATED"/>
    <property type="match status" value="1"/>
</dbReference>
<evidence type="ECO:0000259" key="7">
    <source>
        <dbReference type="PROSITE" id="PS50811"/>
    </source>
</evidence>
<evidence type="ECO:0000256" key="4">
    <source>
        <dbReference type="ARBA" id="ARBA00023163"/>
    </source>
</evidence>
<evidence type="ECO:0000256" key="2">
    <source>
        <dbReference type="ARBA" id="ARBA00023015"/>
    </source>
</evidence>
<keyword evidence="4" id="KW-0804">Transcription</keyword>
<dbReference type="Pfam" id="PF03106">
    <property type="entry name" value="WRKY"/>
    <property type="match status" value="1"/>
</dbReference>
<dbReference type="InterPro" id="IPR003657">
    <property type="entry name" value="WRKY_dom"/>
</dbReference>
<dbReference type="GO" id="GO:0043565">
    <property type="term" value="F:sequence-specific DNA binding"/>
    <property type="evidence" value="ECO:0007669"/>
    <property type="project" value="InterPro"/>
</dbReference>
<dbReference type="EMBL" id="JABFUD020000015">
    <property type="protein sequence ID" value="KAI5069332.1"/>
    <property type="molecule type" value="Genomic_DNA"/>
</dbReference>
<keyword evidence="2" id="KW-0805">Transcription regulation</keyword>
<dbReference type="Gene3D" id="2.20.25.80">
    <property type="entry name" value="WRKY domain"/>
    <property type="match status" value="1"/>
</dbReference>
<evidence type="ECO:0000313" key="8">
    <source>
        <dbReference type="EMBL" id="KAI5069332.1"/>
    </source>
</evidence>
<gene>
    <name evidence="8" type="ORF">GOP47_0015633</name>
</gene>
<proteinExistence type="predicted"/>
<dbReference type="GO" id="GO:0005634">
    <property type="term" value="C:nucleus"/>
    <property type="evidence" value="ECO:0007669"/>
    <property type="project" value="UniProtKB-SubCell"/>
</dbReference>
<evidence type="ECO:0000313" key="9">
    <source>
        <dbReference type="Proteomes" id="UP000886520"/>
    </source>
</evidence>
<dbReference type="SMART" id="SM00774">
    <property type="entry name" value="WRKY"/>
    <property type="match status" value="1"/>
</dbReference>
<dbReference type="AlphaFoldDB" id="A0A9D4UKD0"/>
<protein>
    <recommendedName>
        <fullName evidence="7">WRKY domain-containing protein</fullName>
    </recommendedName>
</protein>
<evidence type="ECO:0000256" key="5">
    <source>
        <dbReference type="ARBA" id="ARBA00023242"/>
    </source>
</evidence>
<dbReference type="InterPro" id="IPR044810">
    <property type="entry name" value="WRKY_plant"/>
</dbReference>
<keyword evidence="3" id="KW-0238">DNA-binding</keyword>
<dbReference type="PROSITE" id="PS50811">
    <property type="entry name" value="WRKY"/>
    <property type="match status" value="1"/>
</dbReference>
<keyword evidence="5" id="KW-0539">Nucleus</keyword>
<name>A0A9D4UKD0_ADICA</name>
<dbReference type="GO" id="GO:0003700">
    <property type="term" value="F:DNA-binding transcription factor activity"/>
    <property type="evidence" value="ECO:0007669"/>
    <property type="project" value="InterPro"/>
</dbReference>
<reference evidence="8" key="1">
    <citation type="submission" date="2021-01" db="EMBL/GenBank/DDBJ databases">
        <title>Adiantum capillus-veneris genome.</title>
        <authorList>
            <person name="Fang Y."/>
            <person name="Liao Q."/>
        </authorList>
    </citation>
    <scope>NUCLEOTIDE SEQUENCE</scope>
    <source>
        <strain evidence="8">H3</strain>
        <tissue evidence="8">Leaf</tissue>
    </source>
</reference>
<comment type="caution">
    <text evidence="8">The sequence shown here is derived from an EMBL/GenBank/DDBJ whole genome shotgun (WGS) entry which is preliminary data.</text>
</comment>
<dbReference type="OrthoDB" id="1921898at2759"/>
<keyword evidence="9" id="KW-1185">Reference proteome</keyword>
<evidence type="ECO:0000256" key="3">
    <source>
        <dbReference type="ARBA" id="ARBA00023125"/>
    </source>
</evidence>
<evidence type="ECO:0000256" key="6">
    <source>
        <dbReference type="SAM" id="MobiDB-lite"/>
    </source>
</evidence>
<feature type="domain" description="WRKY" evidence="7">
    <location>
        <begin position="347"/>
        <end position="413"/>
    </location>
</feature>